<feature type="compositionally biased region" description="Basic and acidic residues" evidence="1">
    <location>
        <begin position="22"/>
        <end position="32"/>
    </location>
</feature>
<evidence type="ECO:0000256" key="1">
    <source>
        <dbReference type="SAM" id="MobiDB-lite"/>
    </source>
</evidence>
<feature type="compositionally biased region" description="Polar residues" evidence="1">
    <location>
        <begin position="1"/>
        <end position="11"/>
    </location>
</feature>
<dbReference type="Proteomes" id="UP000055019">
    <property type="component" value="Unassembled WGS sequence"/>
</dbReference>
<protein>
    <submittedName>
        <fullName evidence="2">Uncharacterized protein</fullName>
    </submittedName>
</protein>
<reference evidence="2" key="1">
    <citation type="submission" date="2016-01" db="EMBL/GenBank/DDBJ databases">
        <authorList>
            <person name="Peeters C."/>
        </authorList>
    </citation>
    <scope>NUCLEOTIDE SEQUENCE [LARGE SCALE GENOMIC DNA]</scope>
    <source>
        <strain evidence="2">LMG 29317</strain>
    </source>
</reference>
<evidence type="ECO:0000313" key="3">
    <source>
        <dbReference type="Proteomes" id="UP000055019"/>
    </source>
</evidence>
<evidence type="ECO:0000313" key="2">
    <source>
        <dbReference type="EMBL" id="SAL83196.1"/>
    </source>
</evidence>
<name>A0A158KPW5_9BURK</name>
<dbReference type="AlphaFoldDB" id="A0A158KPW5"/>
<accession>A0A158KPW5</accession>
<proteinExistence type="predicted"/>
<feature type="region of interest" description="Disordered" evidence="1">
    <location>
        <begin position="1"/>
        <end position="32"/>
    </location>
</feature>
<sequence length="32" mass="3454">MSADNGWSRTLNGMPAAGASAERQKTLTMRDE</sequence>
<gene>
    <name evidence="2" type="ORF">AWB74_06523</name>
</gene>
<organism evidence="2 3">
    <name type="scientific">Caballeronia arvi</name>
    <dbReference type="NCBI Taxonomy" id="1777135"/>
    <lineage>
        <taxon>Bacteria</taxon>
        <taxon>Pseudomonadati</taxon>
        <taxon>Pseudomonadota</taxon>
        <taxon>Betaproteobacteria</taxon>
        <taxon>Burkholderiales</taxon>
        <taxon>Burkholderiaceae</taxon>
        <taxon>Caballeronia</taxon>
    </lineage>
</organism>
<dbReference type="EMBL" id="FCOM02000045">
    <property type="protein sequence ID" value="SAL83196.1"/>
    <property type="molecule type" value="Genomic_DNA"/>
</dbReference>
<comment type="caution">
    <text evidence="2">The sequence shown here is derived from an EMBL/GenBank/DDBJ whole genome shotgun (WGS) entry which is preliminary data.</text>
</comment>
<keyword evidence="3" id="KW-1185">Reference proteome</keyword>